<dbReference type="InterPro" id="IPR014837">
    <property type="entry name" value="EF-hand_Ca_insen"/>
</dbReference>
<dbReference type="FunFam" id="1.20.58.60:FF:000005">
    <property type="entry name" value="Actinin alpha 1"/>
    <property type="match status" value="1"/>
</dbReference>
<dbReference type="Proteomes" id="UP000270296">
    <property type="component" value="Unassembled WGS sequence"/>
</dbReference>
<evidence type="ECO:0000313" key="8">
    <source>
        <dbReference type="Proteomes" id="UP000270296"/>
    </source>
</evidence>
<dbReference type="EMBL" id="UZAM01011625">
    <property type="protein sequence ID" value="VDP17326.1"/>
    <property type="molecule type" value="Genomic_DNA"/>
</dbReference>
<dbReference type="Gene3D" id="1.10.238.10">
    <property type="entry name" value="EF-hand"/>
    <property type="match status" value="2"/>
</dbReference>
<dbReference type="GO" id="GO:0005509">
    <property type="term" value="F:calcium ion binding"/>
    <property type="evidence" value="ECO:0007669"/>
    <property type="project" value="InterPro"/>
</dbReference>
<dbReference type="OrthoDB" id="10017054at2759"/>
<feature type="domain" description="EF-hand" evidence="6">
    <location>
        <begin position="470"/>
        <end position="504"/>
    </location>
</feature>
<dbReference type="SMART" id="SM01184">
    <property type="entry name" value="efhand_Ca_insen"/>
    <property type="match status" value="1"/>
</dbReference>
<feature type="domain" description="EF-hand" evidence="6">
    <location>
        <begin position="510"/>
        <end position="545"/>
    </location>
</feature>
<dbReference type="InterPro" id="IPR011992">
    <property type="entry name" value="EF-hand-dom_pair"/>
</dbReference>
<feature type="coiled-coil region" evidence="5">
    <location>
        <begin position="395"/>
        <end position="422"/>
    </location>
</feature>
<evidence type="ECO:0000256" key="3">
    <source>
        <dbReference type="ARBA" id="ARBA00022837"/>
    </source>
</evidence>
<sequence length="615" mass="72106">MGIFQECVLLEWIKRWLPWLRNRTTDGTLAGVQRSLDEYRGYRRREKPPRIEQKGRLETSFNTLQTKLRLSNRPAYLPTEGKMIQDITSAWKNLELSEKGFEEWLLSEMKRLERLEHLVEKFKRKCDVHEAWTRDKPEMLQSSDYKNVHLYELKALQKRHEAFESDLAAHQDRLDQISAIAQELNALHYTDIASINSRFQRICEQWDWIGALTEKRRKNLAELEQYLEKIDQLQLEFAKRAPPFNNWLEGATEDLQDVFIVHTMDEIQKLVQGHNAFKSTLDEAEQEFRHIATIEQEVSRLVDSSKLSRSVLANPYTALTAAQIQRKWQEMHELIPRRDMQLQQELDRQQANDRFRHTFAEKANVLGPYLEQQLQNVAAIALGGRGSLEQSLQRLQDLCKSVQSYKSSLDELERINQQLQENYILENPFTSYTMETLRVGWETLLTNINRTTNEIENQILTRDSKGIKDEQLNEFRSSYNHFDKTRLGLDPEEFKSCLVSVGYNIRPGQEGDMEFQRIMSIVDPNRTGRVHFDAFLDFMTRETLDMDTTEQVIESFRVLAGGKSFITADELRRELPPDQAEYCIHRMPLYKGADAVPGSYDYVTFSHHLFGESDL</sequence>
<dbReference type="Pfam" id="PF00435">
    <property type="entry name" value="Spectrin"/>
    <property type="match status" value="3"/>
</dbReference>
<organism evidence="9">
    <name type="scientific">Soboliphyme baturini</name>
    <dbReference type="NCBI Taxonomy" id="241478"/>
    <lineage>
        <taxon>Eukaryota</taxon>
        <taxon>Metazoa</taxon>
        <taxon>Ecdysozoa</taxon>
        <taxon>Nematoda</taxon>
        <taxon>Enoplea</taxon>
        <taxon>Dorylaimia</taxon>
        <taxon>Dioctophymatida</taxon>
        <taxon>Dioctophymatoidea</taxon>
        <taxon>Soboliphymatidae</taxon>
        <taxon>Soboliphyme</taxon>
    </lineage>
</organism>
<proteinExistence type="predicted"/>
<feature type="coiled-coil region" evidence="5">
    <location>
        <begin position="153"/>
        <end position="187"/>
    </location>
</feature>
<dbReference type="CDD" id="cd00176">
    <property type="entry name" value="SPEC"/>
    <property type="match status" value="2"/>
</dbReference>
<dbReference type="SMART" id="SM00150">
    <property type="entry name" value="SPEC"/>
    <property type="match status" value="3"/>
</dbReference>
<protein>
    <submittedName>
        <fullName evidence="9">EF-hand domain-containing protein</fullName>
    </submittedName>
</protein>
<dbReference type="PROSITE" id="PS50222">
    <property type="entry name" value="EF_HAND_2"/>
    <property type="match status" value="2"/>
</dbReference>
<keyword evidence="1" id="KW-0479">Metal-binding</keyword>
<dbReference type="GO" id="GO:0003779">
    <property type="term" value="F:actin binding"/>
    <property type="evidence" value="ECO:0007669"/>
    <property type="project" value="UniProtKB-KW"/>
</dbReference>
<dbReference type="Pfam" id="PF08726">
    <property type="entry name" value="EFhand_Ca_insen"/>
    <property type="match status" value="1"/>
</dbReference>
<dbReference type="PANTHER" id="PTHR11915">
    <property type="entry name" value="SPECTRIN/FILAMIN RELATED CYTOSKELETAL PROTEIN"/>
    <property type="match status" value="1"/>
</dbReference>
<name>A0A183IXX2_9BILA</name>
<dbReference type="SUPFAM" id="SSF46966">
    <property type="entry name" value="Spectrin repeat"/>
    <property type="match status" value="4"/>
</dbReference>
<dbReference type="InterPro" id="IPR002017">
    <property type="entry name" value="Spectrin_repeat"/>
</dbReference>
<keyword evidence="5" id="KW-0175">Coiled coil</keyword>
<dbReference type="Gene3D" id="1.20.58.60">
    <property type="match status" value="4"/>
</dbReference>
<dbReference type="InterPro" id="IPR002048">
    <property type="entry name" value="EF_hand_dom"/>
</dbReference>
<dbReference type="InterPro" id="IPR018159">
    <property type="entry name" value="Spectrin/alpha-actinin"/>
</dbReference>
<keyword evidence="4" id="KW-0009">Actin-binding</keyword>
<dbReference type="WBParaSite" id="SBAD_0000878001-mRNA-1">
    <property type="protein sequence ID" value="SBAD_0000878001-mRNA-1"/>
    <property type="gene ID" value="SBAD_0000878001"/>
</dbReference>
<evidence type="ECO:0000313" key="9">
    <source>
        <dbReference type="WBParaSite" id="SBAD_0000878001-mRNA-1"/>
    </source>
</evidence>
<reference evidence="7 8" key="2">
    <citation type="submission" date="2018-11" db="EMBL/GenBank/DDBJ databases">
        <authorList>
            <consortium name="Pathogen Informatics"/>
        </authorList>
    </citation>
    <scope>NUCLEOTIDE SEQUENCE [LARGE SCALE GENOMIC DNA]</scope>
</reference>
<reference evidence="9" key="1">
    <citation type="submission" date="2016-06" db="UniProtKB">
        <authorList>
            <consortium name="WormBaseParasite"/>
        </authorList>
    </citation>
    <scope>IDENTIFICATION</scope>
</reference>
<dbReference type="CDD" id="cd00051">
    <property type="entry name" value="EFh"/>
    <property type="match status" value="1"/>
</dbReference>
<dbReference type="FunFam" id="1.20.58.60:FF:000004">
    <property type="entry name" value="Actinin alpha 1"/>
    <property type="match status" value="1"/>
</dbReference>
<dbReference type="AlphaFoldDB" id="A0A183IXX2"/>
<evidence type="ECO:0000256" key="5">
    <source>
        <dbReference type="SAM" id="Coils"/>
    </source>
</evidence>
<keyword evidence="3" id="KW-0106">Calcium</keyword>
<accession>A0A183IXX2</accession>
<keyword evidence="2" id="KW-0677">Repeat</keyword>
<evidence type="ECO:0000313" key="7">
    <source>
        <dbReference type="EMBL" id="VDP17326.1"/>
    </source>
</evidence>
<dbReference type="SUPFAM" id="SSF47473">
    <property type="entry name" value="EF-hand"/>
    <property type="match status" value="2"/>
</dbReference>
<evidence type="ECO:0000256" key="4">
    <source>
        <dbReference type="ARBA" id="ARBA00023203"/>
    </source>
</evidence>
<evidence type="ECO:0000259" key="6">
    <source>
        <dbReference type="PROSITE" id="PS50222"/>
    </source>
</evidence>
<dbReference type="FunFam" id="1.10.238.10:FF:000004">
    <property type="entry name" value="Actinin alpha 1"/>
    <property type="match status" value="1"/>
</dbReference>
<gene>
    <name evidence="7" type="ORF">SBAD_LOCUS8470</name>
</gene>
<evidence type="ECO:0000256" key="1">
    <source>
        <dbReference type="ARBA" id="ARBA00022723"/>
    </source>
</evidence>
<keyword evidence="8" id="KW-1185">Reference proteome</keyword>
<evidence type="ECO:0000256" key="2">
    <source>
        <dbReference type="ARBA" id="ARBA00022737"/>
    </source>
</evidence>